<name>A0A226H666_9FLAO</name>
<keyword evidence="3" id="KW-0479">Metal-binding</keyword>
<dbReference type="InterPro" id="IPR014436">
    <property type="entry name" value="Extradiol_dOase_DODA"/>
</dbReference>
<dbReference type="OrthoDB" id="9790889at2"/>
<proteinExistence type="inferred from homology"/>
<dbReference type="GO" id="GO:0008198">
    <property type="term" value="F:ferrous iron binding"/>
    <property type="evidence" value="ECO:0007669"/>
    <property type="project" value="InterPro"/>
</dbReference>
<keyword evidence="4" id="KW-0862">Zinc</keyword>
<dbReference type="GO" id="GO:0008270">
    <property type="term" value="F:zinc ion binding"/>
    <property type="evidence" value="ECO:0007669"/>
    <property type="project" value="InterPro"/>
</dbReference>
<protein>
    <submittedName>
        <fullName evidence="7">4,5-DOPA dioxygenase extradiol</fullName>
    </submittedName>
</protein>
<dbReference type="Gene3D" id="3.40.830.10">
    <property type="entry name" value="LigB-like"/>
    <property type="match status" value="1"/>
</dbReference>
<dbReference type="NCBIfam" id="NF007914">
    <property type="entry name" value="PRK10628.1"/>
    <property type="match status" value="1"/>
</dbReference>
<evidence type="ECO:0000313" key="8">
    <source>
        <dbReference type="Proteomes" id="UP000198345"/>
    </source>
</evidence>
<sequence>MKLNSLHHITDTLAPTERMPILFLGHGNPMNAIEDNVFTQGFQSIAKTLPKPKAILCISAHWETKGTFVTSAEHPETIHDFGGFPQALFDVQYPAPGSPELALETQKLITSTEVGLSDQWGLDHGCWTVVKFLYPDADIPIIEMSMDYTKGPEYHYALGRELAALRRKGVLIVGSGNTIHNLRMAAWDKMMIPGYGFDWAIAANEKIKHLITDGDHQSLIRYDKLGKEVQLSIPTPEHYNPLLYILGLQEKDEKATIFNDALVAGSLNMMSVIINKA</sequence>
<gene>
    <name evidence="7" type="ORF">B0A66_13900</name>
</gene>
<organism evidence="7 8">
    <name type="scientific">Flavobacterium hercynium</name>
    <dbReference type="NCBI Taxonomy" id="387094"/>
    <lineage>
        <taxon>Bacteria</taxon>
        <taxon>Pseudomonadati</taxon>
        <taxon>Bacteroidota</taxon>
        <taxon>Flavobacteriia</taxon>
        <taxon>Flavobacteriales</taxon>
        <taxon>Flavobacteriaceae</taxon>
        <taxon>Flavobacterium</taxon>
    </lineage>
</organism>
<comment type="caution">
    <text evidence="7">The sequence shown here is derived from an EMBL/GenBank/DDBJ whole genome shotgun (WGS) entry which is preliminary data.</text>
</comment>
<evidence type="ECO:0000256" key="1">
    <source>
        <dbReference type="ARBA" id="ARBA00001947"/>
    </source>
</evidence>
<keyword evidence="5" id="KW-0560">Oxidoreductase</keyword>
<dbReference type="Pfam" id="PF02900">
    <property type="entry name" value="LigB"/>
    <property type="match status" value="1"/>
</dbReference>
<accession>A0A226H666</accession>
<evidence type="ECO:0000256" key="4">
    <source>
        <dbReference type="ARBA" id="ARBA00022833"/>
    </source>
</evidence>
<keyword evidence="8" id="KW-1185">Reference proteome</keyword>
<dbReference type="EMBL" id="MUGW01000027">
    <property type="protein sequence ID" value="OXA89544.1"/>
    <property type="molecule type" value="Genomic_DNA"/>
</dbReference>
<reference evidence="7 8" key="1">
    <citation type="submission" date="2016-11" db="EMBL/GenBank/DDBJ databases">
        <title>Whole genomes of Flavobacteriaceae.</title>
        <authorList>
            <person name="Stine C."/>
            <person name="Li C."/>
            <person name="Tadesse D."/>
        </authorList>
    </citation>
    <scope>NUCLEOTIDE SEQUENCE [LARGE SCALE GENOMIC DNA]</scope>
    <source>
        <strain evidence="7 8">DSM 18292</strain>
    </source>
</reference>
<dbReference type="Proteomes" id="UP000198345">
    <property type="component" value="Unassembled WGS sequence"/>
</dbReference>
<dbReference type="AlphaFoldDB" id="A0A226H666"/>
<dbReference type="CDD" id="cd07363">
    <property type="entry name" value="45_DOPA_Dioxygenase"/>
    <property type="match status" value="1"/>
</dbReference>
<feature type="domain" description="Extradiol ring-cleavage dioxygenase class III enzyme subunit B" evidence="6">
    <location>
        <begin position="38"/>
        <end position="255"/>
    </location>
</feature>
<evidence type="ECO:0000256" key="2">
    <source>
        <dbReference type="ARBA" id="ARBA00007581"/>
    </source>
</evidence>
<evidence type="ECO:0000313" key="7">
    <source>
        <dbReference type="EMBL" id="OXA89544.1"/>
    </source>
</evidence>
<dbReference type="SUPFAM" id="SSF53213">
    <property type="entry name" value="LigB-like"/>
    <property type="match status" value="1"/>
</dbReference>
<comment type="cofactor">
    <cofactor evidence="1">
        <name>Zn(2+)</name>
        <dbReference type="ChEBI" id="CHEBI:29105"/>
    </cofactor>
</comment>
<dbReference type="InterPro" id="IPR004183">
    <property type="entry name" value="Xdiol_dOase_suB"/>
</dbReference>
<evidence type="ECO:0000256" key="5">
    <source>
        <dbReference type="ARBA" id="ARBA00023002"/>
    </source>
</evidence>
<dbReference type="GO" id="GO:0016702">
    <property type="term" value="F:oxidoreductase activity, acting on single donors with incorporation of molecular oxygen, incorporation of two atoms of oxygen"/>
    <property type="evidence" value="ECO:0007669"/>
    <property type="project" value="UniProtKB-ARBA"/>
</dbReference>
<dbReference type="PANTHER" id="PTHR30096:SF0">
    <property type="entry name" value="4,5-DOPA DIOXYGENASE EXTRADIOL-LIKE PROTEIN"/>
    <property type="match status" value="1"/>
</dbReference>
<comment type="similarity">
    <text evidence="2">Belongs to the DODA-type extradiol aromatic ring-opening dioxygenase family.</text>
</comment>
<evidence type="ECO:0000259" key="6">
    <source>
        <dbReference type="Pfam" id="PF02900"/>
    </source>
</evidence>
<dbReference type="PIRSF" id="PIRSF006157">
    <property type="entry name" value="Doxgns_DODA"/>
    <property type="match status" value="1"/>
</dbReference>
<dbReference type="PANTHER" id="PTHR30096">
    <property type="entry name" value="4,5-DOPA DIOXYGENASE EXTRADIOL-LIKE PROTEIN"/>
    <property type="match status" value="1"/>
</dbReference>
<evidence type="ECO:0000256" key="3">
    <source>
        <dbReference type="ARBA" id="ARBA00022723"/>
    </source>
</evidence>
<keyword evidence="7" id="KW-0223">Dioxygenase</keyword>